<reference evidence="7 8" key="1">
    <citation type="submission" date="2016-02" db="EMBL/GenBank/DDBJ databases">
        <title>Draft genome sequence of Hydrogenophaga sp. LPB0072.</title>
        <authorList>
            <person name="Shin S.-K."/>
            <person name="Yi H."/>
        </authorList>
    </citation>
    <scope>NUCLEOTIDE SEQUENCE [LARGE SCALE GENOMIC DNA]</scope>
    <source>
        <strain evidence="7 8">LPB0072</strain>
    </source>
</reference>
<dbReference type="SUPFAM" id="SSF51206">
    <property type="entry name" value="cAMP-binding domain-like"/>
    <property type="match status" value="1"/>
</dbReference>
<dbReference type="GO" id="GO:0005829">
    <property type="term" value="C:cytosol"/>
    <property type="evidence" value="ECO:0007669"/>
    <property type="project" value="TreeGrafter"/>
</dbReference>
<dbReference type="Gene3D" id="1.10.10.10">
    <property type="entry name" value="Winged helix-like DNA-binding domain superfamily/Winged helix DNA-binding domain"/>
    <property type="match status" value="1"/>
</dbReference>
<dbReference type="AlphaFoldDB" id="A0A167HFD9"/>
<feature type="domain" description="Cyclic nucleotide-binding" evidence="4">
    <location>
        <begin position="8"/>
        <end position="111"/>
    </location>
</feature>
<name>A0A167HFD9_9BURK</name>
<dbReference type="GO" id="GO:0003677">
    <property type="term" value="F:DNA binding"/>
    <property type="evidence" value="ECO:0007669"/>
    <property type="project" value="UniProtKB-KW"/>
</dbReference>
<dbReference type="OrthoDB" id="8898008at2"/>
<dbReference type="InterPro" id="IPR036390">
    <property type="entry name" value="WH_DNA-bd_sf"/>
</dbReference>
<evidence type="ECO:0000256" key="2">
    <source>
        <dbReference type="ARBA" id="ARBA00023125"/>
    </source>
</evidence>
<keyword evidence="3" id="KW-0804">Transcription</keyword>
<dbReference type="Pfam" id="PF13545">
    <property type="entry name" value="HTH_Crp_2"/>
    <property type="match status" value="1"/>
</dbReference>
<evidence type="ECO:0000259" key="5">
    <source>
        <dbReference type="PROSITE" id="PS51063"/>
    </source>
</evidence>
<dbReference type="EMBL" id="LVWD01000026">
    <property type="protein sequence ID" value="OAD41105.1"/>
    <property type="molecule type" value="Genomic_DNA"/>
</dbReference>
<evidence type="ECO:0000313" key="9">
    <source>
        <dbReference type="Proteomes" id="UP000185680"/>
    </source>
</evidence>
<evidence type="ECO:0000256" key="1">
    <source>
        <dbReference type="ARBA" id="ARBA00023015"/>
    </source>
</evidence>
<dbReference type="Proteomes" id="UP000185657">
    <property type="component" value="Unassembled WGS sequence"/>
</dbReference>
<dbReference type="InterPro" id="IPR018490">
    <property type="entry name" value="cNMP-bd_dom_sf"/>
</dbReference>
<accession>A0A167HFD9</accession>
<dbReference type="RefSeq" id="WP_066091971.1">
    <property type="nucleotide sequence ID" value="NZ_CP017476.1"/>
</dbReference>
<dbReference type="InterPro" id="IPR014710">
    <property type="entry name" value="RmlC-like_jellyroll"/>
</dbReference>
<gene>
    <name evidence="6" type="ORF">LPB072_04150</name>
    <name evidence="7" type="ORF">LPB72_14400</name>
</gene>
<dbReference type="PANTHER" id="PTHR24567:SF26">
    <property type="entry name" value="REGULATORY PROTEIN YEIL"/>
    <property type="match status" value="1"/>
</dbReference>
<sequence length="214" mass="23920">MNRNRVDILAELSRSSVLKLKSIGIRRHYQDNQAVQQRGDLPNHALILISGRLRAVLHTANGTEQLSRWQEAGEISGIGSVLADTPVPVDLIAAGAVEVLILPKQPFMDFLASDAAACIILMRTLTLRVNELFDISFVRAANTLRDRVWATLQRLANENGERLSDDRTALRMSQNDVARAVGASRQRVNEELRKLEAEKKVVLGYRRLEIVDPH</sequence>
<dbReference type="InterPro" id="IPR012318">
    <property type="entry name" value="HTH_CRP"/>
</dbReference>
<dbReference type="SMART" id="SM00419">
    <property type="entry name" value="HTH_CRP"/>
    <property type="match status" value="1"/>
</dbReference>
<dbReference type="KEGG" id="hyl:LPB072_04150"/>
<protein>
    <submittedName>
        <fullName evidence="6">Crp/Fnr family transcriptional regulator</fullName>
    </submittedName>
</protein>
<keyword evidence="8" id="KW-1185">Reference proteome</keyword>
<evidence type="ECO:0000313" key="6">
    <source>
        <dbReference type="EMBL" id="AOW12160.1"/>
    </source>
</evidence>
<dbReference type="Proteomes" id="UP000185680">
    <property type="component" value="Chromosome"/>
</dbReference>
<evidence type="ECO:0000259" key="4">
    <source>
        <dbReference type="PROSITE" id="PS50042"/>
    </source>
</evidence>
<dbReference type="PANTHER" id="PTHR24567">
    <property type="entry name" value="CRP FAMILY TRANSCRIPTIONAL REGULATORY PROTEIN"/>
    <property type="match status" value="1"/>
</dbReference>
<evidence type="ECO:0000256" key="3">
    <source>
        <dbReference type="ARBA" id="ARBA00023163"/>
    </source>
</evidence>
<dbReference type="STRING" id="1763535.LPB072_04150"/>
<dbReference type="CDD" id="cd00038">
    <property type="entry name" value="CAP_ED"/>
    <property type="match status" value="1"/>
</dbReference>
<evidence type="ECO:0000313" key="7">
    <source>
        <dbReference type="EMBL" id="OAD41105.1"/>
    </source>
</evidence>
<dbReference type="PROSITE" id="PS50042">
    <property type="entry name" value="CNMP_BINDING_3"/>
    <property type="match status" value="1"/>
</dbReference>
<dbReference type="PROSITE" id="PS51063">
    <property type="entry name" value="HTH_CRP_2"/>
    <property type="match status" value="1"/>
</dbReference>
<dbReference type="EMBL" id="CP017476">
    <property type="protein sequence ID" value="AOW12160.1"/>
    <property type="molecule type" value="Genomic_DNA"/>
</dbReference>
<dbReference type="Pfam" id="PF00027">
    <property type="entry name" value="cNMP_binding"/>
    <property type="match status" value="1"/>
</dbReference>
<keyword evidence="1" id="KW-0805">Transcription regulation</keyword>
<feature type="domain" description="HTH crp-type" evidence="5">
    <location>
        <begin position="142"/>
        <end position="214"/>
    </location>
</feature>
<dbReference type="Gene3D" id="2.60.120.10">
    <property type="entry name" value="Jelly Rolls"/>
    <property type="match status" value="1"/>
</dbReference>
<keyword evidence="2" id="KW-0238">DNA-binding</keyword>
<dbReference type="InterPro" id="IPR036388">
    <property type="entry name" value="WH-like_DNA-bd_sf"/>
</dbReference>
<dbReference type="SUPFAM" id="SSF46785">
    <property type="entry name" value="Winged helix' DNA-binding domain"/>
    <property type="match status" value="1"/>
</dbReference>
<organism evidence="6 9">
    <name type="scientific">Hydrogenophaga crassostreae</name>
    <dbReference type="NCBI Taxonomy" id="1763535"/>
    <lineage>
        <taxon>Bacteria</taxon>
        <taxon>Pseudomonadati</taxon>
        <taxon>Pseudomonadota</taxon>
        <taxon>Betaproteobacteria</taxon>
        <taxon>Burkholderiales</taxon>
        <taxon>Comamonadaceae</taxon>
        <taxon>Hydrogenophaga</taxon>
    </lineage>
</organism>
<dbReference type="InterPro" id="IPR050397">
    <property type="entry name" value="Env_Response_Regulators"/>
</dbReference>
<dbReference type="InterPro" id="IPR000595">
    <property type="entry name" value="cNMP-bd_dom"/>
</dbReference>
<dbReference type="SMART" id="SM00100">
    <property type="entry name" value="cNMP"/>
    <property type="match status" value="1"/>
</dbReference>
<evidence type="ECO:0000313" key="8">
    <source>
        <dbReference type="Proteomes" id="UP000185657"/>
    </source>
</evidence>
<dbReference type="GO" id="GO:0003700">
    <property type="term" value="F:DNA-binding transcription factor activity"/>
    <property type="evidence" value="ECO:0007669"/>
    <property type="project" value="TreeGrafter"/>
</dbReference>
<proteinExistence type="predicted"/>
<reference evidence="6 9" key="2">
    <citation type="submission" date="2016-10" db="EMBL/GenBank/DDBJ databases">
        <title>Hydorgenophaga sp. LPB0072 isolated from gastropod.</title>
        <authorList>
            <person name="Kim E."/>
            <person name="Yi H."/>
        </authorList>
    </citation>
    <scope>NUCLEOTIDE SEQUENCE [LARGE SCALE GENOMIC DNA]</scope>
    <source>
        <strain evidence="6 9">LPB0072</strain>
    </source>
</reference>